<feature type="compositionally biased region" description="Low complexity" evidence="1">
    <location>
        <begin position="150"/>
        <end position="159"/>
    </location>
</feature>
<dbReference type="InterPro" id="IPR052997">
    <property type="entry name" value="RRT15-like"/>
</dbReference>
<proteinExistence type="predicted"/>
<feature type="compositionally biased region" description="Low complexity" evidence="1">
    <location>
        <begin position="108"/>
        <end position="120"/>
    </location>
</feature>
<keyword evidence="3" id="KW-1185">Reference proteome</keyword>
<reference evidence="2" key="1">
    <citation type="submission" date="2021-05" db="UniProtKB">
        <authorList>
            <consortium name="EnsemblPlants"/>
        </authorList>
    </citation>
    <scope>IDENTIFICATION</scope>
    <source>
        <strain evidence="2">cv. B73</strain>
    </source>
</reference>
<accession>A0A804UNM2</accession>
<sequence length="245" mass="25792">MPARVMGHGRRESAARQRGSSKQSRVQDNSCASVAATIEPSKASLRAGRGGSACEDGDRRSTERGRNGKTHRATGHPTVQPLVQGVWPAVASHSRSWLRHGRTTAGQAANSASRSWARSESVFDARGRPPEGAVPGPSPGRHAAARSRRASSSSIPPAADGFGAGTPEPNPQSQSFSRSYGSVLPTSLAYIVPLARGCSPWRPDAVMSTTGRGRNSVLRIFKGRRGRTGHRAMCGALRPLDPTSG</sequence>
<feature type="region of interest" description="Disordered" evidence="1">
    <location>
        <begin position="1"/>
        <end position="179"/>
    </location>
</feature>
<dbReference type="PANTHER" id="PTHR33047:SF42">
    <property type="entry name" value="PROTEIN TAR1"/>
    <property type="match status" value="1"/>
</dbReference>
<dbReference type="Proteomes" id="UP000007305">
    <property type="component" value="Unassembled WGS sequence"/>
</dbReference>
<feature type="compositionally biased region" description="Polar residues" evidence="1">
    <location>
        <begin position="18"/>
        <end position="32"/>
    </location>
</feature>
<dbReference type="AlphaFoldDB" id="A0A804UNM2"/>
<evidence type="ECO:0000313" key="2">
    <source>
        <dbReference type="EnsemblPlants" id="Zm00001eb438200_P001"/>
    </source>
</evidence>
<dbReference type="Gramene" id="Zm00001eb438200_T001">
    <property type="protein sequence ID" value="Zm00001eb438200_P001"/>
    <property type="gene ID" value="Zm00001eb438200"/>
</dbReference>
<evidence type="ECO:0000256" key="1">
    <source>
        <dbReference type="SAM" id="MobiDB-lite"/>
    </source>
</evidence>
<feature type="compositionally biased region" description="Basic and acidic residues" evidence="1">
    <location>
        <begin position="56"/>
        <end position="66"/>
    </location>
</feature>
<dbReference type="EnsemblPlants" id="Zm00001eb438200_T001">
    <property type="protein sequence ID" value="Zm00001eb438200_P001"/>
    <property type="gene ID" value="Zm00001eb438200"/>
</dbReference>
<dbReference type="InParanoid" id="A0A804UNM2"/>
<name>A0A804UNM2_MAIZE</name>
<evidence type="ECO:0000313" key="3">
    <source>
        <dbReference type="Proteomes" id="UP000007305"/>
    </source>
</evidence>
<organism evidence="2 3">
    <name type="scientific">Zea mays</name>
    <name type="common">Maize</name>
    <dbReference type="NCBI Taxonomy" id="4577"/>
    <lineage>
        <taxon>Eukaryota</taxon>
        <taxon>Viridiplantae</taxon>
        <taxon>Streptophyta</taxon>
        <taxon>Embryophyta</taxon>
        <taxon>Tracheophyta</taxon>
        <taxon>Spermatophyta</taxon>
        <taxon>Magnoliopsida</taxon>
        <taxon>Liliopsida</taxon>
        <taxon>Poales</taxon>
        <taxon>Poaceae</taxon>
        <taxon>PACMAD clade</taxon>
        <taxon>Panicoideae</taxon>
        <taxon>Andropogonodae</taxon>
        <taxon>Andropogoneae</taxon>
        <taxon>Tripsacinae</taxon>
        <taxon>Zea</taxon>
    </lineage>
</organism>
<protein>
    <submittedName>
        <fullName evidence="2">Uncharacterized protein</fullName>
    </submittedName>
</protein>
<dbReference type="PANTHER" id="PTHR33047">
    <property type="entry name" value="PROTEIN TAR1"/>
    <property type="match status" value="1"/>
</dbReference>